<dbReference type="KEGG" id="tsa:AciPR4_2263"/>
<evidence type="ECO:0000313" key="2">
    <source>
        <dbReference type="EMBL" id="ADV83064.1"/>
    </source>
</evidence>
<evidence type="ECO:0000313" key="3">
    <source>
        <dbReference type="Proteomes" id="UP000006844"/>
    </source>
</evidence>
<dbReference type="Proteomes" id="UP000006844">
    <property type="component" value="Chromosome"/>
</dbReference>
<proteinExistence type="predicted"/>
<dbReference type="HOGENOM" id="CLU_2756467_0_0_0"/>
<protein>
    <submittedName>
        <fullName evidence="2">Uncharacterized protein</fullName>
    </submittedName>
</protein>
<feature type="transmembrane region" description="Helical" evidence="1">
    <location>
        <begin position="44"/>
        <end position="65"/>
    </location>
</feature>
<keyword evidence="3" id="KW-1185">Reference proteome</keyword>
<reference evidence="2 3" key="1">
    <citation type="journal article" date="2012" name="Stand. Genomic Sci.">
        <title>Complete genome sequence of Terriglobus saanensis type strain SP1PR4(T), an Acidobacteria from tundra soil.</title>
        <authorList>
            <person name="Rawat S.R."/>
            <person name="Mannisto M.K."/>
            <person name="Starovoytov V."/>
            <person name="Goodwin L."/>
            <person name="Nolan M."/>
            <person name="Hauser L."/>
            <person name="Land M."/>
            <person name="Davenport K.W."/>
            <person name="Woyke T."/>
            <person name="Haggblom M.M."/>
        </authorList>
    </citation>
    <scope>NUCLEOTIDE SEQUENCE</scope>
    <source>
        <strain evidence="3">ATCC BAA-1853 / DSM 23119 / SP1PR4</strain>
    </source>
</reference>
<accession>E8UXA1</accession>
<keyword evidence="1" id="KW-0812">Transmembrane</keyword>
<name>E8UXA1_TERSS</name>
<dbReference type="EMBL" id="CP002467">
    <property type="protein sequence ID" value="ADV83064.1"/>
    <property type="molecule type" value="Genomic_DNA"/>
</dbReference>
<keyword evidence="1" id="KW-0472">Membrane</keyword>
<sequence>MKNNWGLMLNTIKSGRGRRLFLMFTKHTEGSSEVQEKENPWSKLVLSILFLFAAVAILATLFGFFKHDLS</sequence>
<evidence type="ECO:0000256" key="1">
    <source>
        <dbReference type="SAM" id="Phobius"/>
    </source>
</evidence>
<keyword evidence="1" id="KW-1133">Transmembrane helix</keyword>
<dbReference type="STRING" id="401053.AciPR4_2263"/>
<organism evidence="2 3">
    <name type="scientific">Terriglobus saanensis (strain ATCC BAA-1853 / DSM 23119 / SP1PR4)</name>
    <dbReference type="NCBI Taxonomy" id="401053"/>
    <lineage>
        <taxon>Bacteria</taxon>
        <taxon>Pseudomonadati</taxon>
        <taxon>Acidobacteriota</taxon>
        <taxon>Terriglobia</taxon>
        <taxon>Terriglobales</taxon>
        <taxon>Acidobacteriaceae</taxon>
        <taxon>Terriglobus</taxon>
    </lineage>
</organism>
<dbReference type="AlphaFoldDB" id="E8UXA1"/>
<gene>
    <name evidence="2" type="ordered locus">AciPR4_2263</name>
</gene>